<name>A0A2W4YR86_9SPHN</name>
<evidence type="ECO:0000313" key="1">
    <source>
        <dbReference type="EMBL" id="PZO72293.1"/>
    </source>
</evidence>
<dbReference type="AlphaFoldDB" id="A0A2W4YR86"/>
<dbReference type="Proteomes" id="UP000249555">
    <property type="component" value="Unassembled WGS sequence"/>
</dbReference>
<dbReference type="EMBL" id="QFMX01000013">
    <property type="protein sequence ID" value="PZO72293.1"/>
    <property type="molecule type" value="Genomic_DNA"/>
</dbReference>
<gene>
    <name evidence="1" type="ORF">DI640_13040</name>
</gene>
<proteinExistence type="predicted"/>
<comment type="caution">
    <text evidence="1">The sequence shown here is derived from an EMBL/GenBank/DDBJ whole genome shotgun (WGS) entry which is preliminary data.</text>
</comment>
<accession>A0A2W4YR86</accession>
<organism evidence="1 2">
    <name type="scientific">Sphingomonas taxi</name>
    <dbReference type="NCBI Taxonomy" id="1549858"/>
    <lineage>
        <taxon>Bacteria</taxon>
        <taxon>Pseudomonadati</taxon>
        <taxon>Pseudomonadota</taxon>
        <taxon>Alphaproteobacteria</taxon>
        <taxon>Sphingomonadales</taxon>
        <taxon>Sphingomonadaceae</taxon>
        <taxon>Sphingomonas</taxon>
    </lineage>
</organism>
<protein>
    <recommendedName>
        <fullName evidence="3">Phage protein</fullName>
    </recommendedName>
</protein>
<evidence type="ECO:0008006" key="3">
    <source>
        <dbReference type="Google" id="ProtNLM"/>
    </source>
</evidence>
<sequence>MISDNLMNAARDVMGERQRQIAREGWSEAHDDEYREGQLAAAAACYCHPEPAMDDTRGVPFSWPWQTKWWKPTDRRRDLVKAGALILAEIERLDRIEQTRATGEDA</sequence>
<evidence type="ECO:0000313" key="2">
    <source>
        <dbReference type="Proteomes" id="UP000249555"/>
    </source>
</evidence>
<reference evidence="1 2" key="1">
    <citation type="submission" date="2017-08" db="EMBL/GenBank/DDBJ databases">
        <title>Infants hospitalized years apart are colonized by the same room-sourced microbial strains.</title>
        <authorList>
            <person name="Brooks B."/>
            <person name="Olm M.R."/>
            <person name="Firek B.A."/>
            <person name="Baker R."/>
            <person name="Thomas B.C."/>
            <person name="Morowitz M.J."/>
            <person name="Banfield J.F."/>
        </authorList>
    </citation>
    <scope>NUCLEOTIDE SEQUENCE [LARGE SCALE GENOMIC DNA]</scope>
    <source>
        <strain evidence="1">S2_018_000_R3_119</strain>
    </source>
</reference>